<dbReference type="InterPro" id="IPR017896">
    <property type="entry name" value="4Fe4S_Fe-S-bd"/>
</dbReference>
<organism evidence="2 3">
    <name type="scientific">Fulvitalea axinellae</name>
    <dbReference type="NCBI Taxonomy" id="1182444"/>
    <lineage>
        <taxon>Bacteria</taxon>
        <taxon>Pseudomonadati</taxon>
        <taxon>Bacteroidota</taxon>
        <taxon>Cytophagia</taxon>
        <taxon>Cytophagales</taxon>
        <taxon>Persicobacteraceae</taxon>
        <taxon>Fulvitalea</taxon>
    </lineage>
</organism>
<evidence type="ECO:0000313" key="2">
    <source>
        <dbReference type="EMBL" id="BDD10463.1"/>
    </source>
</evidence>
<dbReference type="RefSeq" id="WP_338392019.1">
    <property type="nucleotide sequence ID" value="NZ_AP025314.1"/>
</dbReference>
<dbReference type="Gene3D" id="3.40.50.740">
    <property type="match status" value="1"/>
</dbReference>
<dbReference type="Proteomes" id="UP001348817">
    <property type="component" value="Chromosome"/>
</dbReference>
<dbReference type="SUPFAM" id="SSF54862">
    <property type="entry name" value="4Fe-4S ferredoxins"/>
    <property type="match status" value="1"/>
</dbReference>
<dbReference type="Gene3D" id="3.30.2070.10">
    <property type="entry name" value="Formate dehydrogenase/DMSO reductase"/>
    <property type="match status" value="1"/>
</dbReference>
<evidence type="ECO:0000313" key="3">
    <source>
        <dbReference type="Proteomes" id="UP001348817"/>
    </source>
</evidence>
<name>A0AAU9D3E0_9BACT</name>
<evidence type="ECO:0000259" key="1">
    <source>
        <dbReference type="Pfam" id="PF12838"/>
    </source>
</evidence>
<dbReference type="CDD" id="cd02784">
    <property type="entry name" value="MopB_CT_PHLH"/>
    <property type="match status" value="1"/>
</dbReference>
<sequence length="1046" mass="114552">MKTKKQYWKGLEELNNEPEFAKYAEKEFPEYLPINQNNRDAGNEKKGSSRRDFLKMMGFGISAATLAACEAPVRKAIPYLNKPVEVDPGVANYFASTFMNGGDYCSVVVKTREGRPIKVDGNAESSVTLGGSDAQVQASVLSLYDQHRFATPLIGKKKATWGKLDAEVSKALADISAQGGKIALVSKTVLSPSTKATIAKFIEKYPTAEFIQYDPVSASALPVANEKSFGKAVIPSYDFSKADVIVGIGADFHNDWISPIQFTSQYAKTRKIDPAKPKMSRHYQFETNLTLTGSNADYRSPIKASEHGVAVAQLYNAVAKLAGASLVNAPKADIKHVDKAAKDLWKAQGKSLVVSGSNDPEVQVLVNAINSLLSNYGATIDLDKPVNFRQGDDRKMAAFAKDAKNGAYAGIIFLDANPVYDFYAGADVAAGIKKAKLTVSTSDRNDETTDLVKYVAPTLHFLEQWNDAEPVQGHFSISQPTITPIFDSRQSGESLLAWSGNSQPYYDFVRAYWKENIFGLQSDDLLFASFWDKVLYAGVFEPGTGIEPGTYTFAGDVNVAASSVAKTFKPGKWEAALYFSYQLKDGSLANNPLLQELPDPVSKVTWDNYAAISIADAKEFGFSMKEEKTNVVNVTVGGATYELPVVIQPGQKKGTVGIALGYGRKNAGAVAKGTGVNVYPALSSANGYQNKNITSGVKVEPVVDKTYDIARTQTHQTVMGRTNVVQETTFDAYKKDPAAGRESIEVTGLDGKISAGAVTLWKGHKYENHHWGLAIDLTACNGCEACVVSCNVENNIPVVGKQEVINRREMHWLRIDRYYSSVDIPEGTGQIDAYRQMENAAENPEVTFMPMMCQQCNNAPCETVCPVAATTHSSEGLNQMTYNRCIGTRYCANNCPYKVRRFNWFKYFENNEQFPDNLSMNNNLGKMVLNPDVTVRSRGVMEKCTFCVQRIQAGKLKAKKEARGVEDSDVAVACATACSGGALVFGDMNNPESSISKLLKLKRPEDGSFPAPEEPRAYTVLEELRVSPNVYYMTKIRNKDSRNQKA</sequence>
<dbReference type="NCBIfam" id="TIGR04519">
    <property type="entry name" value="MoCo_extend_TAT"/>
    <property type="match status" value="1"/>
</dbReference>
<dbReference type="Pfam" id="PF12838">
    <property type="entry name" value="Fer4_7"/>
    <property type="match status" value="1"/>
</dbReference>
<dbReference type="AlphaFoldDB" id="A0AAU9D3E0"/>
<dbReference type="CDD" id="cd10551">
    <property type="entry name" value="PsrB"/>
    <property type="match status" value="1"/>
</dbReference>
<reference evidence="2 3" key="1">
    <citation type="submission" date="2021-12" db="EMBL/GenBank/DDBJ databases">
        <title>Genome sequencing of bacteria with rrn-lacking chromosome and rrn-plasmid.</title>
        <authorList>
            <person name="Anda M."/>
            <person name="Iwasaki W."/>
        </authorList>
    </citation>
    <scope>NUCLEOTIDE SEQUENCE [LARGE SCALE GENOMIC DNA]</scope>
    <source>
        <strain evidence="2 3">DSM 100852</strain>
    </source>
</reference>
<dbReference type="InterPro" id="IPR030948">
    <property type="entry name" value="TAT_var_transloc_signal_dom"/>
</dbReference>
<accession>A0AAU9D3E0</accession>
<dbReference type="KEGG" id="fax:FUAX_28950"/>
<dbReference type="PANTHER" id="PTHR42783:SF3">
    <property type="entry name" value="GLUTAMATE SYNTHASE [NADPH] SMALL CHAIN-RELATED"/>
    <property type="match status" value="1"/>
</dbReference>
<dbReference type="EMBL" id="AP025314">
    <property type="protein sequence ID" value="BDD10463.1"/>
    <property type="molecule type" value="Genomic_DNA"/>
</dbReference>
<feature type="domain" description="4Fe-4S ferredoxin-type" evidence="1">
    <location>
        <begin position="780"/>
        <end position="869"/>
    </location>
</feature>
<proteinExistence type="predicted"/>
<dbReference type="Gene3D" id="3.30.70.20">
    <property type="match status" value="2"/>
</dbReference>
<keyword evidence="3" id="KW-1185">Reference proteome</keyword>
<protein>
    <submittedName>
        <fullName evidence="2">Quinol:cytochrome C oxidoreductase</fullName>
    </submittedName>
</protein>
<dbReference type="PANTHER" id="PTHR42783">
    <property type="entry name" value="GLUTAMATE SYNTHASE [NADPH] SMALL CHAIN"/>
    <property type="match status" value="1"/>
</dbReference>
<gene>
    <name evidence="2" type="primary">actB</name>
    <name evidence="2" type="ORF">FUAX_28950</name>
</gene>
<dbReference type="SUPFAM" id="SSF53706">
    <property type="entry name" value="Formate dehydrogenase/DMSO reductase, domains 1-3"/>
    <property type="match status" value="1"/>
</dbReference>